<evidence type="ECO:0000313" key="4">
    <source>
        <dbReference type="EMBL" id="HHR41046.1"/>
    </source>
</evidence>
<dbReference type="EMBL" id="DRXS01000236">
    <property type="protein sequence ID" value="HHR41046.1"/>
    <property type="molecule type" value="Genomic_DNA"/>
</dbReference>
<sequence>MFELREFMRRVPQCVTVVTTVANGKPHGMTVSSFTSVTLDPPTILIVLEKTTQTCKTVLTSHSFCVNLLSEKQSHVSDVFAYVPHEQRFERINYHIESGKYPVIDGSIGALFCDVKESFEMSTHQIILGTVKDVKIFSDEQPLIYLQRQYHRPVKVTETA</sequence>
<dbReference type="Pfam" id="PF01613">
    <property type="entry name" value="Flavin_Reduct"/>
    <property type="match status" value="1"/>
</dbReference>
<organism evidence="4">
    <name type="scientific">Caldiarchaeum subterraneum</name>
    <dbReference type="NCBI Taxonomy" id="311458"/>
    <lineage>
        <taxon>Archaea</taxon>
        <taxon>Nitrososphaerota</taxon>
        <taxon>Candidatus Caldarchaeales</taxon>
        <taxon>Candidatus Caldarchaeaceae</taxon>
        <taxon>Candidatus Caldarchaeum</taxon>
    </lineage>
</organism>
<evidence type="ECO:0000256" key="2">
    <source>
        <dbReference type="ARBA" id="ARBA00023002"/>
    </source>
</evidence>
<comment type="caution">
    <text evidence="4">The sequence shown here is derived from an EMBL/GenBank/DDBJ whole genome shotgun (WGS) entry which is preliminary data.</text>
</comment>
<dbReference type="PANTHER" id="PTHR30466:SF1">
    <property type="entry name" value="FMN REDUCTASE (NADH) RUTF"/>
    <property type="match status" value="1"/>
</dbReference>
<dbReference type="InterPro" id="IPR050268">
    <property type="entry name" value="NADH-dep_flavin_reductase"/>
</dbReference>
<dbReference type="GO" id="GO:0010181">
    <property type="term" value="F:FMN binding"/>
    <property type="evidence" value="ECO:0007669"/>
    <property type="project" value="InterPro"/>
</dbReference>
<dbReference type="SMART" id="SM00903">
    <property type="entry name" value="Flavin_Reduct"/>
    <property type="match status" value="1"/>
</dbReference>
<name>A0A7C5UAA3_CALS0</name>
<dbReference type="AlphaFoldDB" id="A0A7C5UAA3"/>
<protein>
    <submittedName>
        <fullName evidence="4">Flavin reductase</fullName>
    </submittedName>
</protein>
<dbReference type="Gene3D" id="2.30.110.10">
    <property type="entry name" value="Electron Transport, Fmn-binding Protein, Chain A"/>
    <property type="match status" value="1"/>
</dbReference>
<keyword evidence="2" id="KW-0560">Oxidoreductase</keyword>
<comment type="cofactor">
    <cofactor evidence="1">
        <name>FMN</name>
        <dbReference type="ChEBI" id="CHEBI:58210"/>
    </cofactor>
</comment>
<feature type="domain" description="Flavin reductase like" evidence="3">
    <location>
        <begin position="8"/>
        <end position="152"/>
    </location>
</feature>
<reference evidence="4" key="1">
    <citation type="journal article" date="2020" name="mSystems">
        <title>Genome- and Community-Level Interaction Insights into Carbon Utilization and Element Cycling Functions of Hydrothermarchaeota in Hydrothermal Sediment.</title>
        <authorList>
            <person name="Zhou Z."/>
            <person name="Liu Y."/>
            <person name="Xu W."/>
            <person name="Pan J."/>
            <person name="Luo Z.H."/>
            <person name="Li M."/>
        </authorList>
    </citation>
    <scope>NUCLEOTIDE SEQUENCE [LARGE SCALE GENOMIC DNA]</scope>
    <source>
        <strain evidence="4">SpSt-1084</strain>
    </source>
</reference>
<dbReference type="InterPro" id="IPR012349">
    <property type="entry name" value="Split_barrel_FMN-bd"/>
</dbReference>
<dbReference type="GO" id="GO:0042602">
    <property type="term" value="F:riboflavin reductase (NADPH) activity"/>
    <property type="evidence" value="ECO:0007669"/>
    <property type="project" value="TreeGrafter"/>
</dbReference>
<dbReference type="SUPFAM" id="SSF50475">
    <property type="entry name" value="FMN-binding split barrel"/>
    <property type="match status" value="1"/>
</dbReference>
<dbReference type="PANTHER" id="PTHR30466">
    <property type="entry name" value="FLAVIN REDUCTASE"/>
    <property type="match status" value="1"/>
</dbReference>
<accession>A0A7C5UAA3</accession>
<dbReference type="InterPro" id="IPR002563">
    <property type="entry name" value="Flavin_Rdtase-like_dom"/>
</dbReference>
<evidence type="ECO:0000259" key="3">
    <source>
        <dbReference type="SMART" id="SM00903"/>
    </source>
</evidence>
<evidence type="ECO:0000256" key="1">
    <source>
        <dbReference type="ARBA" id="ARBA00001917"/>
    </source>
</evidence>
<proteinExistence type="predicted"/>
<gene>
    <name evidence="4" type="ORF">ENM42_04360</name>
</gene>